<evidence type="ECO:0000256" key="1">
    <source>
        <dbReference type="SAM" id="MobiDB-lite"/>
    </source>
</evidence>
<keyword evidence="3" id="KW-1185">Reference proteome</keyword>
<proteinExistence type="predicted"/>
<dbReference type="EMBL" id="BMML01000018">
    <property type="protein sequence ID" value="GGN29930.1"/>
    <property type="molecule type" value="Genomic_DNA"/>
</dbReference>
<organism evidence="2 3">
    <name type="scientific">Streptomyces fuscichromogenes</name>
    <dbReference type="NCBI Taxonomy" id="1324013"/>
    <lineage>
        <taxon>Bacteria</taxon>
        <taxon>Bacillati</taxon>
        <taxon>Actinomycetota</taxon>
        <taxon>Actinomycetes</taxon>
        <taxon>Kitasatosporales</taxon>
        <taxon>Streptomycetaceae</taxon>
        <taxon>Streptomyces</taxon>
    </lineage>
</organism>
<dbReference type="AlphaFoldDB" id="A0A917XIG1"/>
<dbReference type="RefSeq" id="WP_189266593.1">
    <property type="nucleotide sequence ID" value="NZ_BMML01000018.1"/>
</dbReference>
<evidence type="ECO:0000313" key="3">
    <source>
        <dbReference type="Proteomes" id="UP000653411"/>
    </source>
</evidence>
<reference evidence="2" key="2">
    <citation type="submission" date="2020-09" db="EMBL/GenBank/DDBJ databases">
        <authorList>
            <person name="Sun Q."/>
            <person name="Zhou Y."/>
        </authorList>
    </citation>
    <scope>NUCLEOTIDE SEQUENCE</scope>
    <source>
        <strain evidence="2">CGMCC 4.7110</strain>
    </source>
</reference>
<evidence type="ECO:0000313" key="2">
    <source>
        <dbReference type="EMBL" id="GGN29930.1"/>
    </source>
</evidence>
<gene>
    <name evidence="2" type="ORF">GCM10011578_066650</name>
</gene>
<feature type="compositionally biased region" description="Low complexity" evidence="1">
    <location>
        <begin position="334"/>
        <end position="350"/>
    </location>
</feature>
<protein>
    <submittedName>
        <fullName evidence="2">Uncharacterized protein</fullName>
    </submittedName>
</protein>
<comment type="caution">
    <text evidence="2">The sequence shown here is derived from an EMBL/GenBank/DDBJ whole genome shotgun (WGS) entry which is preliminary data.</text>
</comment>
<reference evidence="2" key="1">
    <citation type="journal article" date="2014" name="Int. J. Syst. Evol. Microbiol.">
        <title>Complete genome sequence of Corynebacterium casei LMG S-19264T (=DSM 44701T), isolated from a smear-ripened cheese.</title>
        <authorList>
            <consortium name="US DOE Joint Genome Institute (JGI-PGF)"/>
            <person name="Walter F."/>
            <person name="Albersmeier A."/>
            <person name="Kalinowski J."/>
            <person name="Ruckert C."/>
        </authorList>
    </citation>
    <scope>NUCLEOTIDE SEQUENCE</scope>
    <source>
        <strain evidence="2">CGMCC 4.7110</strain>
    </source>
</reference>
<dbReference type="Proteomes" id="UP000653411">
    <property type="component" value="Unassembled WGS sequence"/>
</dbReference>
<sequence length="358" mass="36953">MTSFHRPTPRSRWRVTGAMSAAAAIIAAGGYLHTALPTHHQSEKVSSVAAVADAASPGTAQAGNPDWTDLDSLISGSAQTASGDAVSPVLHTGHLTGDDGIVLLRVFIPAQNAAGGLLLGDNRGFSDGPSEPFRAELAWNTATGDARLVVTQSSAGPLMPGLTDGNIQMGDPIPALPITVAPQNNWTQAFAVRDENRSDNRIGIDPDTPADRLHAQLSLLNPLTNNFGHTFGAWTVDQDATISRTAPGSYTLVLSGSNGYPAIEAYYYPHYSSTASSAVIAKRSVEPAFLDKPLDAGGGEAALDANSSVDCTDTGTGLVCQNTVTATTTIDPGGVGTPTTITSTGDSWTTPDQQSNAM</sequence>
<accession>A0A917XIG1</accession>
<feature type="region of interest" description="Disordered" evidence="1">
    <location>
        <begin position="334"/>
        <end position="358"/>
    </location>
</feature>
<name>A0A917XIG1_9ACTN</name>